<protein>
    <recommendedName>
        <fullName evidence="6">Serine protease</fullName>
        <ecNumber evidence="6">3.4.21.-</ecNumber>
    </recommendedName>
</protein>
<dbReference type="InterPro" id="IPR050966">
    <property type="entry name" value="Glutamyl_endopeptidase"/>
</dbReference>
<dbReference type="PANTHER" id="PTHR15462:SF19">
    <property type="entry name" value="PEPTIDASE S1 DOMAIN-CONTAINING PROTEIN"/>
    <property type="match status" value="1"/>
</dbReference>
<proteinExistence type="inferred from homology"/>
<dbReference type="PANTHER" id="PTHR15462">
    <property type="entry name" value="SERINE PROTEASE"/>
    <property type="match status" value="1"/>
</dbReference>
<dbReference type="InterPro" id="IPR001254">
    <property type="entry name" value="Trypsin_dom"/>
</dbReference>
<dbReference type="InterPro" id="IPR008256">
    <property type="entry name" value="Peptidase_S1B"/>
</dbReference>
<accession>A0A0W0VDT4</accession>
<comment type="similarity">
    <text evidence="1 6">Belongs to the peptidase S1B family.</text>
</comment>
<dbReference type="GO" id="GO:0006508">
    <property type="term" value="P:proteolysis"/>
    <property type="evidence" value="ECO:0007669"/>
    <property type="project" value="UniProtKB-KW"/>
</dbReference>
<feature type="chain" id="PRO_5006987770" description="Serine protease" evidence="6">
    <location>
        <begin position="22"/>
        <end position="367"/>
    </location>
</feature>
<dbReference type="AlphaFoldDB" id="A0A0W0VDT4"/>
<dbReference type="Pfam" id="PF00089">
    <property type="entry name" value="Trypsin"/>
    <property type="match status" value="1"/>
</dbReference>
<evidence type="ECO:0000256" key="3">
    <source>
        <dbReference type="ARBA" id="ARBA00022729"/>
    </source>
</evidence>
<dbReference type="EMBL" id="LNYJ01000011">
    <property type="protein sequence ID" value="KTD18279.1"/>
    <property type="molecule type" value="Genomic_DNA"/>
</dbReference>
<dbReference type="PROSITE" id="PS00134">
    <property type="entry name" value="TRYPSIN_HIS"/>
    <property type="match status" value="1"/>
</dbReference>
<dbReference type="PRINTS" id="PR00839">
    <property type="entry name" value="V8PROTEASE"/>
</dbReference>
<dbReference type="Gene3D" id="2.40.10.10">
    <property type="entry name" value="Trypsin-like serine proteases"/>
    <property type="match status" value="2"/>
</dbReference>
<dbReference type="EC" id="3.4.21.-" evidence="6"/>
<dbReference type="Proteomes" id="UP000055035">
    <property type="component" value="Unassembled WGS sequence"/>
</dbReference>
<dbReference type="InterPro" id="IPR018114">
    <property type="entry name" value="TRYPSIN_HIS"/>
</dbReference>
<organism evidence="9 10">
    <name type="scientific">Legionella jordanis</name>
    <dbReference type="NCBI Taxonomy" id="456"/>
    <lineage>
        <taxon>Bacteria</taxon>
        <taxon>Pseudomonadati</taxon>
        <taxon>Pseudomonadota</taxon>
        <taxon>Gammaproteobacteria</taxon>
        <taxon>Legionellales</taxon>
        <taxon>Legionellaceae</taxon>
        <taxon>Legionella</taxon>
    </lineage>
</organism>
<evidence type="ECO:0000256" key="5">
    <source>
        <dbReference type="ARBA" id="ARBA00022825"/>
    </source>
</evidence>
<dbReference type="GO" id="GO:0004252">
    <property type="term" value="F:serine-type endopeptidase activity"/>
    <property type="evidence" value="ECO:0007669"/>
    <property type="project" value="InterPro"/>
</dbReference>
<comment type="caution">
    <text evidence="9">The sequence shown here is derived from an EMBL/GenBank/DDBJ whole genome shotgun (WGS) entry which is preliminary data.</text>
</comment>
<evidence type="ECO:0000259" key="8">
    <source>
        <dbReference type="Pfam" id="PF00089"/>
    </source>
</evidence>
<keyword evidence="5 6" id="KW-0720">Serine protease</keyword>
<keyword evidence="10" id="KW-1185">Reference proteome</keyword>
<reference evidence="9 10" key="1">
    <citation type="submission" date="2015-11" db="EMBL/GenBank/DDBJ databases">
        <title>Genomic analysis of 38 Legionella species identifies large and diverse effector repertoires.</title>
        <authorList>
            <person name="Burstein D."/>
            <person name="Amaro F."/>
            <person name="Zusman T."/>
            <person name="Lifshitz Z."/>
            <person name="Cohen O."/>
            <person name="Gilbert J.A."/>
            <person name="Pupko T."/>
            <person name="Shuman H.A."/>
            <person name="Segal G."/>
        </authorList>
    </citation>
    <scope>NUCLEOTIDE SEQUENCE [LARGE SCALE GENOMIC DNA]</scope>
    <source>
        <strain evidence="9 10">BL-540</strain>
    </source>
</reference>
<dbReference type="InterPro" id="IPR043504">
    <property type="entry name" value="Peptidase_S1_PA_chymotrypsin"/>
</dbReference>
<name>A0A0W0VDT4_9GAMM</name>
<dbReference type="InterPro" id="IPR009003">
    <property type="entry name" value="Peptidase_S1_PA"/>
</dbReference>
<evidence type="ECO:0000256" key="1">
    <source>
        <dbReference type="ARBA" id="ARBA00008764"/>
    </source>
</evidence>
<gene>
    <name evidence="9" type="ORF">Ljor_2585</name>
</gene>
<dbReference type="SUPFAM" id="SSF50494">
    <property type="entry name" value="Trypsin-like serine proteases"/>
    <property type="match status" value="1"/>
</dbReference>
<dbReference type="STRING" id="456.Ljor_2585"/>
<dbReference type="PATRIC" id="fig|456.5.peg.2775"/>
<dbReference type="RefSeq" id="WP_233435807.1">
    <property type="nucleotide sequence ID" value="NZ_LNYJ01000011.1"/>
</dbReference>
<evidence type="ECO:0000313" key="9">
    <source>
        <dbReference type="EMBL" id="KTD18279.1"/>
    </source>
</evidence>
<keyword evidence="2 6" id="KW-0645">Protease</keyword>
<keyword evidence="3 6" id="KW-0732">Signal</keyword>
<keyword evidence="4 6" id="KW-0378">Hydrolase</keyword>
<feature type="signal peptide" evidence="6">
    <location>
        <begin position="1"/>
        <end position="21"/>
    </location>
</feature>
<evidence type="ECO:0000256" key="6">
    <source>
        <dbReference type="RuleBase" id="RU004296"/>
    </source>
</evidence>
<feature type="region of interest" description="Disordered" evidence="7">
    <location>
        <begin position="49"/>
        <end position="83"/>
    </location>
</feature>
<feature type="domain" description="Peptidase S1" evidence="8">
    <location>
        <begin position="147"/>
        <end position="337"/>
    </location>
</feature>
<evidence type="ECO:0000256" key="4">
    <source>
        <dbReference type="ARBA" id="ARBA00022801"/>
    </source>
</evidence>
<evidence type="ECO:0000313" key="10">
    <source>
        <dbReference type="Proteomes" id="UP000055035"/>
    </source>
</evidence>
<sequence length="367" mass="39479">MKLKAYLISLLLFPLSHPLLAEDNGLGLSINQSPSSVQEYWTPERLKNAKEMPIPRVSPQDIQENSQKPLDEKPQFQDAVPPAEGVKPSNTILFTPDGLEEIPAQKKQFNYGSSGYNFTSSRLIPSTANSSFPYSTVGKLFFTIPGQGDYVCSASVIAKRVVLTAGHCVHSGSGGLGGYFMNFTFIPAYRNGAAPFLSWTATYVLTTPSWSTGGGTVPNAADYAMLEVADQTFMGTLRSISYLTGALGWQTNSLIPNHSHLLGYPCNFDSCQEMHQVTAQSARWVSPNNVEYGSDMQGGSSGGPWVQNFGIPSTGQGAGYNPAPNRVVGVTSYGYVNTAIMLQGSSILDTRFVSLLNSLCAHQSGNC</sequence>
<evidence type="ECO:0000256" key="2">
    <source>
        <dbReference type="ARBA" id="ARBA00022670"/>
    </source>
</evidence>
<evidence type="ECO:0000256" key="7">
    <source>
        <dbReference type="SAM" id="MobiDB-lite"/>
    </source>
</evidence>